<reference evidence="8" key="1">
    <citation type="submission" date="2021-02" db="EMBL/GenBank/DDBJ databases">
        <authorList>
            <person name="Syme A R."/>
            <person name="Syme A R."/>
            <person name="Moolhuijzen P."/>
        </authorList>
    </citation>
    <scope>NUCLEOTIDE SEQUENCE</scope>
    <source>
        <strain evidence="8">W1-1</strain>
    </source>
</reference>
<dbReference type="Pfam" id="PF19277">
    <property type="entry name" value="GPAT_C"/>
    <property type="match status" value="1"/>
</dbReference>
<dbReference type="GO" id="GO:0004366">
    <property type="term" value="F:glycerol-3-phosphate O-acyltransferase activity"/>
    <property type="evidence" value="ECO:0007669"/>
    <property type="project" value="TreeGrafter"/>
</dbReference>
<dbReference type="InterPro" id="IPR045520">
    <property type="entry name" value="GPAT/DHAPAT_C"/>
</dbReference>
<comment type="subcellular location">
    <subcellularLocation>
        <location evidence="1">Endomembrane system</location>
        <topology evidence="1">Peripheral membrane protein</topology>
    </subcellularLocation>
</comment>
<name>A0A6S6WF10_9PLEO</name>
<dbReference type="AlphaFoldDB" id="A0A6S6WF10"/>
<protein>
    <submittedName>
        <fullName evidence="8">Glycerol-3-phosphate acyltransferase</fullName>
    </submittedName>
</protein>
<feature type="region of interest" description="Disordered" evidence="6">
    <location>
        <begin position="1"/>
        <end position="25"/>
    </location>
</feature>
<evidence type="ECO:0000256" key="1">
    <source>
        <dbReference type="ARBA" id="ARBA00004184"/>
    </source>
</evidence>
<dbReference type="GO" id="GO:0019432">
    <property type="term" value="P:triglyceride biosynthetic process"/>
    <property type="evidence" value="ECO:0007669"/>
    <property type="project" value="TreeGrafter"/>
</dbReference>
<dbReference type="GO" id="GO:0031966">
    <property type="term" value="C:mitochondrial membrane"/>
    <property type="evidence" value="ECO:0007669"/>
    <property type="project" value="TreeGrafter"/>
</dbReference>
<feature type="region of interest" description="Disordered" evidence="6">
    <location>
        <begin position="652"/>
        <end position="674"/>
    </location>
</feature>
<dbReference type="Pfam" id="PF01553">
    <property type="entry name" value="Acyltransferase"/>
    <property type="match status" value="1"/>
</dbReference>
<dbReference type="InterPro" id="IPR022284">
    <property type="entry name" value="GPAT/DHAPAT"/>
</dbReference>
<evidence type="ECO:0000256" key="4">
    <source>
        <dbReference type="ARBA" id="ARBA00023136"/>
    </source>
</evidence>
<comment type="similarity">
    <text evidence="2">Belongs to the GPAT/DAPAT family.</text>
</comment>
<keyword evidence="4" id="KW-0472">Membrane</keyword>
<feature type="compositionally biased region" description="Low complexity" evidence="6">
    <location>
        <begin position="652"/>
        <end position="665"/>
    </location>
</feature>
<dbReference type="GO" id="GO:0008654">
    <property type="term" value="P:phospholipid biosynthetic process"/>
    <property type="evidence" value="ECO:0007669"/>
    <property type="project" value="TreeGrafter"/>
</dbReference>
<dbReference type="SUPFAM" id="SSF69593">
    <property type="entry name" value="Glycerol-3-phosphate (1)-acyltransferase"/>
    <property type="match status" value="1"/>
</dbReference>
<dbReference type="GO" id="GO:0006072">
    <property type="term" value="P:glycerol-3-phosphate metabolic process"/>
    <property type="evidence" value="ECO:0007669"/>
    <property type="project" value="TreeGrafter"/>
</dbReference>
<evidence type="ECO:0000313" key="9">
    <source>
        <dbReference type="Proteomes" id="UP000472372"/>
    </source>
</evidence>
<keyword evidence="3" id="KW-0808">Transferase</keyword>
<dbReference type="SMART" id="SM00563">
    <property type="entry name" value="PlsC"/>
    <property type="match status" value="1"/>
</dbReference>
<dbReference type="Proteomes" id="UP000472372">
    <property type="component" value="Chromosome 8"/>
</dbReference>
<dbReference type="CDD" id="cd07993">
    <property type="entry name" value="LPLAT_DHAPAT-like"/>
    <property type="match status" value="1"/>
</dbReference>
<evidence type="ECO:0000256" key="5">
    <source>
        <dbReference type="ARBA" id="ARBA00023315"/>
    </source>
</evidence>
<evidence type="ECO:0000259" key="7">
    <source>
        <dbReference type="SMART" id="SM00563"/>
    </source>
</evidence>
<evidence type="ECO:0000256" key="3">
    <source>
        <dbReference type="ARBA" id="ARBA00022679"/>
    </source>
</evidence>
<gene>
    <name evidence="8" type="ORF">PTTW11_08707</name>
</gene>
<dbReference type="InterPro" id="IPR041728">
    <property type="entry name" value="GPAT/DHAPAT_LPLAT"/>
</dbReference>
<evidence type="ECO:0000256" key="6">
    <source>
        <dbReference type="SAM" id="MobiDB-lite"/>
    </source>
</evidence>
<dbReference type="EMBL" id="HG992984">
    <property type="protein sequence ID" value="CAE7200713.1"/>
    <property type="molecule type" value="Genomic_DNA"/>
</dbReference>
<keyword evidence="5 8" id="KW-0012">Acyltransferase</keyword>
<feature type="domain" description="Phospholipid/glycerol acyltransferase" evidence="7">
    <location>
        <begin position="206"/>
        <end position="333"/>
    </location>
</feature>
<dbReference type="PANTHER" id="PTHR12563">
    <property type="entry name" value="GLYCEROL-3-PHOSPHATE ACYLTRANSFERASE"/>
    <property type="match status" value="1"/>
</dbReference>
<feature type="compositionally biased region" description="Low complexity" evidence="6">
    <location>
        <begin position="1"/>
        <end position="18"/>
    </location>
</feature>
<organism evidence="8 9">
    <name type="scientific">Pyrenophora teres f. teres</name>
    <dbReference type="NCBI Taxonomy" id="97479"/>
    <lineage>
        <taxon>Eukaryota</taxon>
        <taxon>Fungi</taxon>
        <taxon>Dikarya</taxon>
        <taxon>Ascomycota</taxon>
        <taxon>Pezizomycotina</taxon>
        <taxon>Dothideomycetes</taxon>
        <taxon>Pleosporomycetidae</taxon>
        <taxon>Pleosporales</taxon>
        <taxon>Pleosporineae</taxon>
        <taxon>Pleosporaceae</taxon>
        <taxon>Pyrenophora</taxon>
    </lineage>
</organism>
<sequence length="828" mass="92487">MASSGDNNKSSTPSSSTSEQAPDLSITADDNVYLHAAGYNESPDRGLIHSFARFRSSPLDFLREVSLHFSGTGWRSFDNHIGQPEFYSGFSEDMKGRVLSSPMLLAKVRELAEKRVEVEANEGLLDEHDKRERRRVQIEESLMQVSEGWTDSMICKMESKGFIRGAYYFATQLLTRAYHQGVHVSSEEVLRLRAVAEKAAKNKQSIIFLPCHRSHVDYVSLQIICYRLGISLPTVVAGDNLNFPVVGSFLQHAGAMWIRRSFGDDQLYITLVQAYIDTLMQCGYNLECFVEGGRSRTGKLLPPKFGILSYMLDSVASGRVEDAIICPVSTQYDKVIEVDSYISELLGQPKPKENLMDFLSASSVLSLKLGRVDVRFHEPWSLKTFITQQRERFSKLPQQINTQEDQLRLLRTLGYKVLSDINNVSVVMPTALVGTVLLTLRGRGVGKTELIRRVEWLSDRVRAQGGRVAHFGNLPSSVVVDRALEVLGPGLVGLVPGLPEDTFYAVDRFQLSFYRNMTIHLFIEQSLVSASLYTHVKQGGGPEYQRMSYGDLRAQVHFLSQLFRGEFIFPTEGLDTNLAKTLAGLEKDGVIEITRSTTEAGDEVVDYIQLSSAERAQGRENYDFYCFLIWPFIEAAWLGAISLMMLTPPLSSQQQEQPSTTETPSAPAPPSPSWLDLKKVQDRAQLLGKTLYHQGDLSYFEAVNKETLKNAYTRFQQEGMVLVTKAKDKNPATIRLADEWVPQRGPKGIVADGALWRFAERISASRREGKNRRDGATVQTRVLGLVDTVGEGLWADAVFDASVLDKGELGAVEGKARSMRKKGNMAKL</sequence>
<dbReference type="PANTHER" id="PTHR12563:SF17">
    <property type="entry name" value="DIHYDROXYACETONE PHOSPHATE ACYLTRANSFERASE"/>
    <property type="match status" value="1"/>
</dbReference>
<dbReference type="GO" id="GO:0012505">
    <property type="term" value="C:endomembrane system"/>
    <property type="evidence" value="ECO:0007669"/>
    <property type="project" value="UniProtKB-SubCell"/>
</dbReference>
<evidence type="ECO:0000256" key="2">
    <source>
        <dbReference type="ARBA" id="ARBA00007937"/>
    </source>
</evidence>
<accession>A0A6S6WF10</accession>
<dbReference type="GO" id="GO:0006631">
    <property type="term" value="P:fatty acid metabolic process"/>
    <property type="evidence" value="ECO:0007669"/>
    <property type="project" value="TreeGrafter"/>
</dbReference>
<dbReference type="InterPro" id="IPR002123">
    <property type="entry name" value="Plipid/glycerol_acylTrfase"/>
</dbReference>
<proteinExistence type="inferred from homology"/>
<evidence type="ECO:0000313" key="8">
    <source>
        <dbReference type="EMBL" id="CAE7200713.1"/>
    </source>
</evidence>